<dbReference type="EMBL" id="JBFNXX010000003">
    <property type="protein sequence ID" value="MEW9918855.1"/>
    <property type="molecule type" value="Genomic_DNA"/>
</dbReference>
<keyword evidence="2" id="KW-1185">Reference proteome</keyword>
<sequence length="87" mass="10375">MEWDEEKRQQTLFERGIDFAIIARLDWDTAEVIADDRRDYGEQRLRVTGLIEGRLHVAVVTPRPDALRVISLRKANEREKRRWARNT</sequence>
<name>A0ABV3RIS2_9RHOB</name>
<dbReference type="Proteomes" id="UP001556098">
    <property type="component" value="Unassembled WGS sequence"/>
</dbReference>
<proteinExistence type="predicted"/>
<organism evidence="1 2">
    <name type="scientific">Sulfitobacter sediminis</name>
    <dbReference type="NCBI Taxonomy" id="3234186"/>
    <lineage>
        <taxon>Bacteria</taxon>
        <taxon>Pseudomonadati</taxon>
        <taxon>Pseudomonadota</taxon>
        <taxon>Alphaproteobacteria</taxon>
        <taxon>Rhodobacterales</taxon>
        <taxon>Roseobacteraceae</taxon>
        <taxon>Sulfitobacter</taxon>
    </lineage>
</organism>
<evidence type="ECO:0000313" key="1">
    <source>
        <dbReference type="EMBL" id="MEW9918855.1"/>
    </source>
</evidence>
<dbReference type="InterPro" id="IPR007460">
    <property type="entry name" value="BrnT_toxin"/>
</dbReference>
<dbReference type="InterPro" id="IPR038573">
    <property type="entry name" value="BrnT_sf"/>
</dbReference>
<dbReference type="Gene3D" id="3.10.450.530">
    <property type="entry name" value="Ribonuclease toxin, BrnT, of type II toxin-antitoxin system"/>
    <property type="match status" value="1"/>
</dbReference>
<protein>
    <submittedName>
        <fullName evidence="1">BrnT family toxin</fullName>
    </submittedName>
</protein>
<reference evidence="1 2" key="1">
    <citation type="submission" date="2024-07" db="EMBL/GenBank/DDBJ databases">
        <title>Marimonas sp.nov., isolated from tidal-flat sediment.</title>
        <authorList>
            <person name="Jayan J.N."/>
            <person name="Lee S.S."/>
        </authorList>
    </citation>
    <scope>NUCLEOTIDE SEQUENCE [LARGE SCALE GENOMIC DNA]</scope>
    <source>
        <strain evidence="1 2">MJW-29</strain>
    </source>
</reference>
<gene>
    <name evidence="1" type="ORF">AB2B41_04540</name>
</gene>
<accession>A0ABV3RIS2</accession>
<evidence type="ECO:0000313" key="2">
    <source>
        <dbReference type="Proteomes" id="UP001556098"/>
    </source>
</evidence>
<comment type="caution">
    <text evidence="1">The sequence shown here is derived from an EMBL/GenBank/DDBJ whole genome shotgun (WGS) entry which is preliminary data.</text>
</comment>
<dbReference type="Pfam" id="PF04365">
    <property type="entry name" value="BrnT_toxin"/>
    <property type="match status" value="1"/>
</dbReference>